<evidence type="ECO:0000313" key="2">
    <source>
        <dbReference type="Proteomes" id="UP000694523"/>
    </source>
</evidence>
<dbReference type="AlphaFoldDB" id="A0A8C6UDV2"/>
<reference evidence="1" key="1">
    <citation type="submission" date="2025-08" db="UniProtKB">
        <authorList>
            <consortium name="Ensembl"/>
        </authorList>
    </citation>
    <scope>IDENTIFICATION</scope>
</reference>
<evidence type="ECO:0000313" key="1">
    <source>
        <dbReference type="Ensembl" id="ENSNMLP00000031424.1"/>
    </source>
</evidence>
<accession>A0A8C6UDV2</accession>
<proteinExistence type="predicted"/>
<dbReference type="SUPFAM" id="SSF53098">
    <property type="entry name" value="Ribonuclease H-like"/>
    <property type="match status" value="1"/>
</dbReference>
<evidence type="ECO:0008006" key="3">
    <source>
        <dbReference type="Google" id="ProtNLM"/>
    </source>
</evidence>
<keyword evidence="2" id="KW-1185">Reference proteome</keyword>
<protein>
    <recommendedName>
        <fullName evidence="3">HAT C-terminal dimerisation domain-containing protein</fullName>
    </recommendedName>
</protein>
<name>A0A8C6UDV2_9GOBI</name>
<organism evidence="1 2">
    <name type="scientific">Neogobius melanostomus</name>
    <name type="common">round goby</name>
    <dbReference type="NCBI Taxonomy" id="47308"/>
    <lineage>
        <taxon>Eukaryota</taxon>
        <taxon>Metazoa</taxon>
        <taxon>Chordata</taxon>
        <taxon>Craniata</taxon>
        <taxon>Vertebrata</taxon>
        <taxon>Euteleostomi</taxon>
        <taxon>Actinopterygii</taxon>
        <taxon>Neopterygii</taxon>
        <taxon>Teleostei</taxon>
        <taxon>Neoteleostei</taxon>
        <taxon>Acanthomorphata</taxon>
        <taxon>Gobiaria</taxon>
        <taxon>Gobiiformes</taxon>
        <taxon>Gobioidei</taxon>
        <taxon>Gobiidae</taxon>
        <taxon>Benthophilinae</taxon>
        <taxon>Neogobiini</taxon>
        <taxon>Neogobius</taxon>
    </lineage>
</organism>
<dbReference type="Proteomes" id="UP000694523">
    <property type="component" value="Unplaced"/>
</dbReference>
<dbReference type="PANTHER" id="PTHR37162:SF1">
    <property type="entry name" value="BED-TYPE DOMAIN-CONTAINING PROTEIN"/>
    <property type="match status" value="1"/>
</dbReference>
<dbReference type="Ensembl" id="ENSNMLT00000035029.1">
    <property type="protein sequence ID" value="ENSNMLP00000031424.1"/>
    <property type="gene ID" value="ENSNMLG00000019750.1"/>
</dbReference>
<dbReference type="InterPro" id="IPR012337">
    <property type="entry name" value="RNaseH-like_sf"/>
</dbReference>
<reference evidence="1" key="2">
    <citation type="submission" date="2025-09" db="UniProtKB">
        <authorList>
            <consortium name="Ensembl"/>
        </authorList>
    </citation>
    <scope>IDENTIFICATION</scope>
</reference>
<dbReference type="PANTHER" id="PTHR37162">
    <property type="entry name" value="HAT FAMILY DIMERISATION DOMAINCONTAINING PROTEIN-RELATED"/>
    <property type="match status" value="1"/>
</dbReference>
<sequence>MPKRKSRLTQELLEQYRFLRKVPGNDNAAFCTLCKCEFSVAHGGKADVQSHSKTSKHKRWEQAGSSSVSPFFCQAAAGDEELKRAAQEATFAYHLVRHSHSFRSMDCTAGLTRKFYDQRFTCARTKAEAIVTNVIAPHAMELLQEDTADVTFVSVAADTSNRKAVKLLPVVIRYFTLTEGVSVKILNFVSLPGETSTLLFNEVERSLSAFGLMDKVIGFCADNTNTNFGGKARRGQNNVFYRLDQATPCSLIGVGCAAHIVHNAVQSAADTLPCDIENFVVKVFGYFHIYTVRTEELKDFCNFVEIEHATLLGTSRTRWLSLGPAVERVLKLYPALQSYFRSQDKAPNSILKFLEDQVCEAWLWFIHNQLTLFNDAIKKLEKEKSSAIHSALYLSSLKEKLMERKAALFMGLKVKSLLVGFQERHQVDVFKKGVQNFYDCCISYLQEWGSPFTELKCLSWTLLEHAPEWDEVECSLRYVSTKLPQSDISETELFDEVTSVKTYTSEKIEQWNTISTPADERWAEMFTHFKHSHVPFRNIFVICQFAMCLPGTNAPVERIFSIMNNTWTDERNRMGLDTLKALLITRVNFQYSCSEFYTRISDNRSLLKKVHSSMKY</sequence>